<evidence type="ECO:0000259" key="2">
    <source>
        <dbReference type="PROSITE" id="PS50157"/>
    </source>
</evidence>
<dbReference type="PROSITE" id="PS00028">
    <property type="entry name" value="ZINC_FINGER_C2H2_1"/>
    <property type="match status" value="1"/>
</dbReference>
<dbReference type="SUPFAM" id="SSF57667">
    <property type="entry name" value="beta-beta-alpha zinc fingers"/>
    <property type="match status" value="1"/>
</dbReference>
<dbReference type="InterPro" id="IPR013087">
    <property type="entry name" value="Znf_C2H2_type"/>
</dbReference>
<reference evidence="3" key="1">
    <citation type="submission" date="2023-10" db="EMBL/GenBank/DDBJ databases">
        <title>Genome assembly of Pristionchus species.</title>
        <authorList>
            <person name="Yoshida K."/>
            <person name="Sommer R.J."/>
        </authorList>
    </citation>
    <scope>NUCLEOTIDE SEQUENCE</scope>
    <source>
        <strain evidence="3">RS0144</strain>
    </source>
</reference>
<protein>
    <recommendedName>
        <fullName evidence="2">C2H2-type domain-containing protein</fullName>
    </recommendedName>
</protein>
<dbReference type="SMART" id="SM00355">
    <property type="entry name" value="ZnF_C2H2"/>
    <property type="match status" value="2"/>
</dbReference>
<evidence type="ECO:0000313" key="3">
    <source>
        <dbReference type="EMBL" id="GMS86448.1"/>
    </source>
</evidence>
<keyword evidence="1" id="KW-0863">Zinc-finger</keyword>
<evidence type="ECO:0000256" key="1">
    <source>
        <dbReference type="PROSITE-ProRule" id="PRU00042"/>
    </source>
</evidence>
<dbReference type="EMBL" id="BTSX01000002">
    <property type="protein sequence ID" value="GMS86448.1"/>
    <property type="molecule type" value="Genomic_DNA"/>
</dbReference>
<proteinExistence type="predicted"/>
<comment type="caution">
    <text evidence="3">The sequence shown here is derived from an EMBL/GenBank/DDBJ whole genome shotgun (WGS) entry which is preliminary data.</text>
</comment>
<dbReference type="Gene3D" id="3.30.160.60">
    <property type="entry name" value="Classic Zinc Finger"/>
    <property type="match status" value="1"/>
</dbReference>
<dbReference type="Pfam" id="PF00096">
    <property type="entry name" value="zf-C2H2"/>
    <property type="match status" value="1"/>
</dbReference>
<accession>A0AAV5STH7</accession>
<sequence length="68" mass="7988">TTTHKEGDELAKYLVKCEICDKSLRKYSLKCHMRSHQDPSTYLVKCKICGKNLKWKHSLRTHMITHGE</sequence>
<dbReference type="PROSITE" id="PS50157">
    <property type="entry name" value="ZINC_FINGER_C2H2_2"/>
    <property type="match status" value="1"/>
</dbReference>
<feature type="non-terminal residue" evidence="3">
    <location>
        <position position="1"/>
    </location>
</feature>
<dbReference type="Proteomes" id="UP001432027">
    <property type="component" value="Unassembled WGS sequence"/>
</dbReference>
<name>A0AAV5STH7_9BILA</name>
<dbReference type="AlphaFoldDB" id="A0AAV5STH7"/>
<dbReference type="GO" id="GO:0008270">
    <property type="term" value="F:zinc ion binding"/>
    <property type="evidence" value="ECO:0007669"/>
    <property type="project" value="UniProtKB-KW"/>
</dbReference>
<keyword evidence="1" id="KW-0862">Zinc</keyword>
<gene>
    <name evidence="3" type="ORF">PENTCL1PPCAC_8623</name>
</gene>
<keyword evidence="4" id="KW-1185">Reference proteome</keyword>
<feature type="non-terminal residue" evidence="3">
    <location>
        <position position="68"/>
    </location>
</feature>
<evidence type="ECO:0000313" key="4">
    <source>
        <dbReference type="Proteomes" id="UP001432027"/>
    </source>
</evidence>
<keyword evidence="1" id="KW-0479">Metal-binding</keyword>
<dbReference type="InterPro" id="IPR036236">
    <property type="entry name" value="Znf_C2H2_sf"/>
</dbReference>
<organism evidence="3 4">
    <name type="scientific">Pristionchus entomophagus</name>
    <dbReference type="NCBI Taxonomy" id="358040"/>
    <lineage>
        <taxon>Eukaryota</taxon>
        <taxon>Metazoa</taxon>
        <taxon>Ecdysozoa</taxon>
        <taxon>Nematoda</taxon>
        <taxon>Chromadorea</taxon>
        <taxon>Rhabditida</taxon>
        <taxon>Rhabditina</taxon>
        <taxon>Diplogasteromorpha</taxon>
        <taxon>Diplogasteroidea</taxon>
        <taxon>Neodiplogasteridae</taxon>
        <taxon>Pristionchus</taxon>
    </lineage>
</organism>
<feature type="domain" description="C2H2-type" evidence="2">
    <location>
        <begin position="44"/>
        <end position="68"/>
    </location>
</feature>